<evidence type="ECO:0000313" key="2">
    <source>
        <dbReference type="EMBL" id="GFS20757.1"/>
    </source>
</evidence>
<keyword evidence="1" id="KW-1133">Transmembrane helix</keyword>
<keyword evidence="1" id="KW-0812">Transmembrane</keyword>
<keyword evidence="3" id="KW-1185">Reference proteome</keyword>
<evidence type="ECO:0000313" key="3">
    <source>
        <dbReference type="Proteomes" id="UP000762676"/>
    </source>
</evidence>
<sequence>MWLPGAVPRLFSARARYTGEVIVLLDVQFTLDLVVRLNGQEIDTKQFKETDVKRFHLYEVNRNMIFLELVFEGDDGAEAAYLKYRFTRYSDETSVLYKKFFQLKPDAMFRNVTRTMDRVEFQDPSYYAQTIGKSEASLLCEKKDTIIFELESEEITDNYDYEVKMETARIQVQAFGVRHGVFGPVSWTRCEPQTLSEKSSPPTTDTLIRGVVGGSVSLLVLVAVGIALAIWRRWRNNVSSSVSEVTAFIKPGTSKA</sequence>
<evidence type="ECO:0000256" key="1">
    <source>
        <dbReference type="SAM" id="Phobius"/>
    </source>
</evidence>
<organism evidence="2 3">
    <name type="scientific">Elysia marginata</name>
    <dbReference type="NCBI Taxonomy" id="1093978"/>
    <lineage>
        <taxon>Eukaryota</taxon>
        <taxon>Metazoa</taxon>
        <taxon>Spiralia</taxon>
        <taxon>Lophotrochozoa</taxon>
        <taxon>Mollusca</taxon>
        <taxon>Gastropoda</taxon>
        <taxon>Heterobranchia</taxon>
        <taxon>Euthyneura</taxon>
        <taxon>Panpulmonata</taxon>
        <taxon>Sacoglossa</taxon>
        <taxon>Placobranchoidea</taxon>
        <taxon>Plakobranchidae</taxon>
        <taxon>Elysia</taxon>
    </lineage>
</organism>
<accession>A0AAV4JIC3</accession>
<proteinExistence type="predicted"/>
<dbReference type="EMBL" id="BMAT01006836">
    <property type="protein sequence ID" value="GFS20757.1"/>
    <property type="molecule type" value="Genomic_DNA"/>
</dbReference>
<gene>
    <name evidence="2" type="ORF">ElyMa_003321500</name>
</gene>
<reference evidence="2 3" key="1">
    <citation type="journal article" date="2021" name="Elife">
        <title>Chloroplast acquisition without the gene transfer in kleptoplastic sea slugs, Plakobranchus ocellatus.</title>
        <authorList>
            <person name="Maeda T."/>
            <person name="Takahashi S."/>
            <person name="Yoshida T."/>
            <person name="Shimamura S."/>
            <person name="Takaki Y."/>
            <person name="Nagai Y."/>
            <person name="Toyoda A."/>
            <person name="Suzuki Y."/>
            <person name="Arimoto A."/>
            <person name="Ishii H."/>
            <person name="Satoh N."/>
            <person name="Nishiyama T."/>
            <person name="Hasebe M."/>
            <person name="Maruyama T."/>
            <person name="Minagawa J."/>
            <person name="Obokata J."/>
            <person name="Shigenobu S."/>
        </authorList>
    </citation>
    <scope>NUCLEOTIDE SEQUENCE [LARGE SCALE GENOMIC DNA]</scope>
</reference>
<keyword evidence="1" id="KW-0472">Membrane</keyword>
<name>A0AAV4JIC3_9GAST</name>
<comment type="caution">
    <text evidence="2">The sequence shown here is derived from an EMBL/GenBank/DDBJ whole genome shotgun (WGS) entry which is preliminary data.</text>
</comment>
<protein>
    <submittedName>
        <fullName evidence="2">Uncharacterized protein</fullName>
    </submittedName>
</protein>
<dbReference type="Proteomes" id="UP000762676">
    <property type="component" value="Unassembled WGS sequence"/>
</dbReference>
<dbReference type="AlphaFoldDB" id="A0AAV4JIC3"/>
<feature type="transmembrane region" description="Helical" evidence="1">
    <location>
        <begin position="207"/>
        <end position="231"/>
    </location>
</feature>